<dbReference type="Gene3D" id="3.40.50.2300">
    <property type="match status" value="1"/>
</dbReference>
<evidence type="ECO:0000256" key="2">
    <source>
        <dbReference type="PROSITE-ProRule" id="PRU00169"/>
    </source>
</evidence>
<keyword evidence="7" id="KW-1185">Reference proteome</keyword>
<dbReference type="SUPFAM" id="SSF47384">
    <property type="entry name" value="Homodimeric domain of signal transducing histidine kinase"/>
    <property type="match status" value="1"/>
</dbReference>
<dbReference type="InterPro" id="IPR036890">
    <property type="entry name" value="HATPase_C_sf"/>
</dbReference>
<dbReference type="SUPFAM" id="SSF55874">
    <property type="entry name" value="ATPase domain of HSP90 chaperone/DNA topoisomerase II/histidine kinase"/>
    <property type="match status" value="1"/>
</dbReference>
<dbReference type="InterPro" id="IPR036097">
    <property type="entry name" value="HisK_dim/P_sf"/>
</dbReference>
<dbReference type="CDD" id="cd17546">
    <property type="entry name" value="REC_hyHK_CKI1_RcsC-like"/>
    <property type="match status" value="1"/>
</dbReference>
<evidence type="ECO:0000313" key="7">
    <source>
        <dbReference type="Proteomes" id="UP000039865"/>
    </source>
</evidence>
<dbReference type="Proteomes" id="UP000039865">
    <property type="component" value="Unassembled WGS sequence"/>
</dbReference>
<dbReference type="PROSITE" id="PS50109">
    <property type="entry name" value="HIS_KIN"/>
    <property type="match status" value="1"/>
</dbReference>
<evidence type="ECO:0000256" key="1">
    <source>
        <dbReference type="ARBA" id="ARBA00022553"/>
    </source>
</evidence>
<dbReference type="InterPro" id="IPR001789">
    <property type="entry name" value="Sig_transdc_resp-reg_receiver"/>
</dbReference>
<dbReference type="InterPro" id="IPR003661">
    <property type="entry name" value="HisK_dim/P_dom"/>
</dbReference>
<evidence type="ECO:0000313" key="6">
    <source>
        <dbReference type="EMBL" id="CDW86955.1"/>
    </source>
</evidence>
<dbReference type="InterPro" id="IPR005467">
    <property type="entry name" value="His_kinase_dom"/>
</dbReference>
<dbReference type="AlphaFoldDB" id="A0A078AWZ1"/>
<accession>A0A078AWZ1</accession>
<dbReference type="Pfam" id="PF00512">
    <property type="entry name" value="HisKA"/>
    <property type="match status" value="1"/>
</dbReference>
<keyword evidence="6" id="KW-0418">Kinase</keyword>
<gene>
    <name evidence="6" type="primary">Contig968.g1060</name>
    <name evidence="6" type="ORF">STYLEM_16055</name>
</gene>
<dbReference type="GO" id="GO:0000155">
    <property type="term" value="F:phosphorelay sensor kinase activity"/>
    <property type="evidence" value="ECO:0007669"/>
    <property type="project" value="InterPro"/>
</dbReference>
<dbReference type="InParanoid" id="A0A078AWZ1"/>
<keyword evidence="6" id="KW-0808">Transferase</keyword>
<dbReference type="InterPro" id="IPR004358">
    <property type="entry name" value="Sig_transdc_His_kin-like_C"/>
</dbReference>
<reference evidence="6 7" key="1">
    <citation type="submission" date="2014-06" db="EMBL/GenBank/DDBJ databases">
        <authorList>
            <person name="Swart Estienne"/>
        </authorList>
    </citation>
    <scope>NUCLEOTIDE SEQUENCE [LARGE SCALE GENOMIC DNA]</scope>
    <source>
        <strain evidence="6 7">130c</strain>
    </source>
</reference>
<name>A0A078AWZ1_STYLE</name>
<sequence length="835" mass="96572">MRIKLSSKDQGVQQKTYIQSLIKKKQLDADYYKSWIAVVVVAIIEGTFFWATKKYQGLALQFSNIQTIFGVLVIMELAVMNQRSPQVDGFTALTALVASLSSISYCKKQLLYCYIICCVYIYSRLIRSHHDGIIITNIEKIVFYNQKINDIFDLGNSDCNEPQIEQACCNMEKNAQESQRNIIKVKNEVNKQKLIECFNNAQIKKGQFQPGKMIPGYELLAGCRNIWDYIQLQQLIRKSIIKLQNAISLDGIYFKYSGSCNFEQQIAQEIPDNEIGESQRKLNNLKRLQVFSQTINTGCQTLVITTIRDMSHWLELEKQKTLTLFKTQAFASAAHEFRNPLNAIISSLDLLKDMVDKERGLQYYQTAKNCSNLLLYLVNDILDYSQFESQKLLMNPEDVSIEDIIMECLDVLRFKAEQKRLQLSYEISQEFPRRLLTDHNRLRQILINLISNGIKYTSSGYVKIKAYICIELNKICIDVEDSGVGIQQEEQEQLYNAYCKIMANRSLNKEGCGLGLTISRNLALALGGELKVKSEIGKGSIFTIQLPRNIAKQEFQNYRPSYFQNIFLEEQQFQIPQQTEERGRRISYQQRKKRQDPYRIMNTSIQTENLLDDSQTYLRENLNQHAQNYLKTMNHIFLDKNSVQNDSPNSSIDPDMMVIPNESGIDHQIDVSRDFMIHKGSMEIFENCNHAKILIVDDDPYNIIVLQGILQQLKQPVVDKGYNGKEGLAMVEQDYQRRFECSFHTPGRELCQQHDCYRLLIIDNQMPIMNGFELGRAVREKQQKGEYSPETKLMLLTGDEFMCSNAEVKVIFDFIMTKPLSVTKLREILTQINLF</sequence>
<feature type="domain" description="Response regulatory" evidence="5">
    <location>
        <begin position="692"/>
        <end position="833"/>
    </location>
</feature>
<evidence type="ECO:0000256" key="3">
    <source>
        <dbReference type="SAM" id="Phobius"/>
    </source>
</evidence>
<evidence type="ECO:0000259" key="5">
    <source>
        <dbReference type="PROSITE" id="PS50110"/>
    </source>
</evidence>
<dbReference type="Pfam" id="PF00072">
    <property type="entry name" value="Response_reg"/>
    <property type="match status" value="1"/>
</dbReference>
<dbReference type="PROSITE" id="PS50110">
    <property type="entry name" value="RESPONSE_REGULATORY"/>
    <property type="match status" value="1"/>
</dbReference>
<dbReference type="InterPro" id="IPR011006">
    <property type="entry name" value="CheY-like_superfamily"/>
</dbReference>
<dbReference type="InterPro" id="IPR050956">
    <property type="entry name" value="2C_system_His_kinase"/>
</dbReference>
<evidence type="ECO:0000259" key="4">
    <source>
        <dbReference type="PROSITE" id="PS50109"/>
    </source>
</evidence>
<dbReference type="Gene3D" id="3.30.565.10">
    <property type="entry name" value="Histidine kinase-like ATPase, C-terminal domain"/>
    <property type="match status" value="1"/>
</dbReference>
<keyword evidence="3" id="KW-0812">Transmembrane</keyword>
<feature type="domain" description="Histidine kinase" evidence="4">
    <location>
        <begin position="332"/>
        <end position="550"/>
    </location>
</feature>
<keyword evidence="3" id="KW-1133">Transmembrane helix</keyword>
<keyword evidence="3" id="KW-0472">Membrane</keyword>
<proteinExistence type="predicted"/>
<dbReference type="PANTHER" id="PTHR43719">
    <property type="entry name" value="TWO-COMPONENT HISTIDINE KINASE"/>
    <property type="match status" value="1"/>
</dbReference>
<dbReference type="Pfam" id="PF02518">
    <property type="entry name" value="HATPase_c"/>
    <property type="match status" value="1"/>
</dbReference>
<keyword evidence="1 2" id="KW-0597">Phosphoprotein</keyword>
<dbReference type="SMART" id="SM00387">
    <property type="entry name" value="HATPase_c"/>
    <property type="match status" value="1"/>
</dbReference>
<dbReference type="OrthoDB" id="2015534at2759"/>
<protein>
    <submittedName>
        <fullName evidence="6">Multi-sensor hybrid histidine kinase</fullName>
    </submittedName>
</protein>
<feature type="modified residue" description="4-aspartylphosphate" evidence="2">
    <location>
        <position position="763"/>
    </location>
</feature>
<organism evidence="6 7">
    <name type="scientific">Stylonychia lemnae</name>
    <name type="common">Ciliate</name>
    <dbReference type="NCBI Taxonomy" id="5949"/>
    <lineage>
        <taxon>Eukaryota</taxon>
        <taxon>Sar</taxon>
        <taxon>Alveolata</taxon>
        <taxon>Ciliophora</taxon>
        <taxon>Intramacronucleata</taxon>
        <taxon>Spirotrichea</taxon>
        <taxon>Stichotrichia</taxon>
        <taxon>Sporadotrichida</taxon>
        <taxon>Oxytrichidae</taxon>
        <taxon>Stylonychinae</taxon>
        <taxon>Stylonychia</taxon>
    </lineage>
</organism>
<dbReference type="PANTHER" id="PTHR43719:SF28">
    <property type="entry name" value="PEROXIDE STRESS-ACTIVATED HISTIDINE KINASE MAK1-RELATED"/>
    <property type="match status" value="1"/>
</dbReference>
<feature type="transmembrane region" description="Helical" evidence="3">
    <location>
        <begin position="31"/>
        <end position="52"/>
    </location>
</feature>
<dbReference type="PRINTS" id="PR00344">
    <property type="entry name" value="BCTRLSENSOR"/>
</dbReference>
<dbReference type="EMBL" id="CCKQ01015151">
    <property type="protein sequence ID" value="CDW86955.1"/>
    <property type="molecule type" value="Genomic_DNA"/>
</dbReference>
<dbReference type="InterPro" id="IPR003594">
    <property type="entry name" value="HATPase_dom"/>
</dbReference>
<dbReference type="SMART" id="SM00448">
    <property type="entry name" value="REC"/>
    <property type="match status" value="1"/>
</dbReference>
<dbReference type="SUPFAM" id="SSF52172">
    <property type="entry name" value="CheY-like"/>
    <property type="match status" value="1"/>
</dbReference>
<dbReference type="CDD" id="cd00082">
    <property type="entry name" value="HisKA"/>
    <property type="match status" value="1"/>
</dbReference>
<dbReference type="SMART" id="SM00388">
    <property type="entry name" value="HisKA"/>
    <property type="match status" value="1"/>
</dbReference>
<dbReference type="Gene3D" id="1.10.287.130">
    <property type="match status" value="1"/>
</dbReference>